<dbReference type="InterPro" id="IPR017850">
    <property type="entry name" value="Alkaline_phosphatase_core_sf"/>
</dbReference>
<keyword evidence="3" id="KW-1185">Reference proteome</keyword>
<dbReference type="PATRIC" id="fig|1265738.3.peg.2714"/>
<accession>M5RM26</accession>
<feature type="region of interest" description="Disordered" evidence="1">
    <location>
        <begin position="1"/>
        <end position="21"/>
    </location>
</feature>
<proteinExistence type="predicted"/>
<name>M5RM26_9BACT</name>
<sequence length="69" mass="8079">MALDSNNILPPYRGKTRTEDPPVIHHDCNGSYAIRRGDWKLVFALTRKARTFKRELYNLKNDVKEATYL</sequence>
<evidence type="ECO:0000256" key="1">
    <source>
        <dbReference type="SAM" id="MobiDB-lite"/>
    </source>
</evidence>
<dbReference type="Gene3D" id="3.30.1120.10">
    <property type="match status" value="1"/>
</dbReference>
<gene>
    <name evidence="2" type="ORF">RMSM_02702</name>
</gene>
<reference evidence="2 3" key="1">
    <citation type="journal article" date="2013" name="Mar. Genomics">
        <title>Expression of sulfatases in Rhodopirellula baltica and the diversity of sulfatases in the genus Rhodopirellula.</title>
        <authorList>
            <person name="Wegner C.E."/>
            <person name="Richter-Heitmann T."/>
            <person name="Klindworth A."/>
            <person name="Klockow C."/>
            <person name="Richter M."/>
            <person name="Achstetter T."/>
            <person name="Glockner F.O."/>
            <person name="Harder J."/>
        </authorList>
    </citation>
    <scope>NUCLEOTIDE SEQUENCE [LARGE SCALE GENOMIC DNA]</scope>
    <source>
        <strain evidence="2 3">SM1</strain>
    </source>
</reference>
<comment type="caution">
    <text evidence="2">The sequence shown here is derived from an EMBL/GenBank/DDBJ whole genome shotgun (WGS) entry which is preliminary data.</text>
</comment>
<protein>
    <submittedName>
        <fullName evidence="2">Uncharacterized protein</fullName>
    </submittedName>
</protein>
<dbReference type="RefSeq" id="WP_008696211.1">
    <property type="nucleotide sequence ID" value="NZ_ANOG01000383.1"/>
</dbReference>
<dbReference type="SUPFAM" id="SSF53649">
    <property type="entry name" value="Alkaline phosphatase-like"/>
    <property type="match status" value="1"/>
</dbReference>
<organism evidence="2 3">
    <name type="scientific">Rhodopirellula maiorica SM1</name>
    <dbReference type="NCBI Taxonomy" id="1265738"/>
    <lineage>
        <taxon>Bacteria</taxon>
        <taxon>Pseudomonadati</taxon>
        <taxon>Planctomycetota</taxon>
        <taxon>Planctomycetia</taxon>
        <taxon>Pirellulales</taxon>
        <taxon>Pirellulaceae</taxon>
        <taxon>Novipirellula</taxon>
    </lineage>
</organism>
<dbReference type="AlphaFoldDB" id="M5RM26"/>
<evidence type="ECO:0000313" key="3">
    <source>
        <dbReference type="Proteomes" id="UP000011991"/>
    </source>
</evidence>
<evidence type="ECO:0000313" key="2">
    <source>
        <dbReference type="EMBL" id="EMI20368.1"/>
    </source>
</evidence>
<dbReference type="Proteomes" id="UP000011991">
    <property type="component" value="Unassembled WGS sequence"/>
</dbReference>
<dbReference type="EMBL" id="ANOG01000383">
    <property type="protein sequence ID" value="EMI20368.1"/>
    <property type="molecule type" value="Genomic_DNA"/>
</dbReference>